<feature type="signal peptide" evidence="2">
    <location>
        <begin position="1"/>
        <end position="16"/>
    </location>
</feature>
<gene>
    <name evidence="3" type="ORF">QBZ16_000704</name>
</gene>
<protein>
    <submittedName>
        <fullName evidence="3">Uncharacterized protein</fullName>
    </submittedName>
</protein>
<feature type="region of interest" description="Disordered" evidence="1">
    <location>
        <begin position="396"/>
        <end position="417"/>
    </location>
</feature>
<keyword evidence="2" id="KW-0732">Signal</keyword>
<dbReference type="AlphaFoldDB" id="A0AAD9MMA0"/>
<name>A0AAD9MMA0_PROWI</name>
<reference evidence="3" key="1">
    <citation type="submission" date="2021-01" db="EMBL/GenBank/DDBJ databases">
        <authorList>
            <person name="Eckstrom K.M.E."/>
        </authorList>
    </citation>
    <scope>NUCLEOTIDE SEQUENCE</scope>
    <source>
        <strain evidence="3">UVCC 0001</strain>
    </source>
</reference>
<dbReference type="EMBL" id="JASFZW010000001">
    <property type="protein sequence ID" value="KAK2080850.1"/>
    <property type="molecule type" value="Genomic_DNA"/>
</dbReference>
<comment type="caution">
    <text evidence="3">The sequence shown here is derived from an EMBL/GenBank/DDBJ whole genome shotgun (WGS) entry which is preliminary data.</text>
</comment>
<evidence type="ECO:0000256" key="2">
    <source>
        <dbReference type="SAM" id="SignalP"/>
    </source>
</evidence>
<dbReference type="Proteomes" id="UP001255856">
    <property type="component" value="Unassembled WGS sequence"/>
</dbReference>
<keyword evidence="4" id="KW-1185">Reference proteome</keyword>
<feature type="compositionally biased region" description="Low complexity" evidence="1">
    <location>
        <begin position="396"/>
        <end position="410"/>
    </location>
</feature>
<organism evidence="3 4">
    <name type="scientific">Prototheca wickerhamii</name>
    <dbReference type="NCBI Taxonomy" id="3111"/>
    <lineage>
        <taxon>Eukaryota</taxon>
        <taxon>Viridiplantae</taxon>
        <taxon>Chlorophyta</taxon>
        <taxon>core chlorophytes</taxon>
        <taxon>Trebouxiophyceae</taxon>
        <taxon>Chlorellales</taxon>
        <taxon>Chlorellaceae</taxon>
        <taxon>Prototheca</taxon>
    </lineage>
</organism>
<evidence type="ECO:0000256" key="1">
    <source>
        <dbReference type="SAM" id="MobiDB-lite"/>
    </source>
</evidence>
<evidence type="ECO:0000313" key="3">
    <source>
        <dbReference type="EMBL" id="KAK2080850.1"/>
    </source>
</evidence>
<proteinExistence type="predicted"/>
<accession>A0AAD9MMA0</accession>
<feature type="chain" id="PRO_5042256122" evidence="2">
    <location>
        <begin position="17"/>
        <end position="417"/>
    </location>
</feature>
<sequence length="417" mass="47020">MLVAMVLWLLWLQGSSRWMRGTVTQGSGLLRAILPRDRGTLVVYIFSFTDLEYQENLYYFLEHGVRADDGVDYLIVMQEGNSTMGATELPSVPDNVRIVTHPNGCFDWGTFGWAIQSGAVDVRHYRYILFVNSSVRGPFLPPYWPPELHWTEVFTSRLSDSVKLVGSTISCEGAWKGGVLTGEFRQNPHVQSYVVAMDQESLAILQEDGNALQCYDSKAEMGSSAAILQAGYSIDSLMLRYQGVDWRDTNNWACNAGLNPYAEYMYDGINLSPYEVMFVKIKDYLLQANWTTATQVKKYTDWARDHGQHVASNEYSAKREHLRRIKIISMRERGPRCFDFDYYHKRNPDLPVPPWTAANLWEHFVKDGQHEGRVFRFRCPEPGEAVALALPSPPAALADAAPATPGGDAAQEAALQP</sequence>
<evidence type="ECO:0000313" key="4">
    <source>
        <dbReference type="Proteomes" id="UP001255856"/>
    </source>
</evidence>